<dbReference type="Pfam" id="PF06228">
    <property type="entry name" value="ChuX_HutX"/>
    <property type="match status" value="1"/>
</dbReference>
<organism evidence="1 2">
    <name type="scientific">Oceanisphaera profunda</name>
    <dbReference type="NCBI Taxonomy" id="1416627"/>
    <lineage>
        <taxon>Bacteria</taxon>
        <taxon>Pseudomonadati</taxon>
        <taxon>Pseudomonadota</taxon>
        <taxon>Gammaproteobacteria</taxon>
        <taxon>Aeromonadales</taxon>
        <taxon>Aeromonadaceae</taxon>
        <taxon>Oceanisphaera</taxon>
    </lineage>
</organism>
<dbReference type="RefSeq" id="WP_087038367.1">
    <property type="nucleotide sequence ID" value="NZ_CP021377.1"/>
</dbReference>
<dbReference type="SUPFAM" id="SSF144064">
    <property type="entry name" value="Heme iron utilization protein-like"/>
    <property type="match status" value="1"/>
</dbReference>
<dbReference type="EMBL" id="CP021377">
    <property type="protein sequence ID" value="ART83691.1"/>
    <property type="molecule type" value="Genomic_DNA"/>
</dbReference>
<dbReference type="KEGG" id="opf:CBP31_14480"/>
<proteinExistence type="predicted"/>
<name>A0A1Y0D7Z6_9GAMM</name>
<dbReference type="InterPro" id="IPR053733">
    <property type="entry name" value="Heme_Transport_Util_sf"/>
</dbReference>
<evidence type="ECO:0000313" key="1">
    <source>
        <dbReference type="EMBL" id="ART83691.1"/>
    </source>
</evidence>
<dbReference type="OrthoDB" id="8781266at2"/>
<dbReference type="CDD" id="cd16829">
    <property type="entry name" value="ChuX_HutX-like"/>
    <property type="match status" value="1"/>
</dbReference>
<sequence>MPELTRQVRALLTAEPKLRPADMARRLSISEWELVSRLPSELIFTLPGSVAQTVLERVSQWGRVTTIVEVAGSIFEVKAPIPSGRTGYGYYNLQAEFGELDGHLKLDAVANISLQSKPHRGKEAYAIVFYDDQGHTIFKIYLGRDERVVLFPEQVTQFNELKELKYV</sequence>
<accession>A0A1Y0D7Z6</accession>
<reference evidence="1 2" key="1">
    <citation type="journal article" date="2014" name="Int. J. Syst. Evol. Microbiol.">
        <title>Oceanisphaera profunda sp. nov., a marine bacterium isolated from deep-sea sediment, and emended description of the genus Oceanisphaera.</title>
        <authorList>
            <person name="Xu Z."/>
            <person name="Zhang X.Y."/>
            <person name="Su H.N."/>
            <person name="Yu Z.C."/>
            <person name="Liu C."/>
            <person name="Li H."/>
            <person name="Chen X.L."/>
            <person name="Song X.Y."/>
            <person name="Xie B.B."/>
            <person name="Qin Q.L."/>
            <person name="Zhou B.C."/>
            <person name="Shi M."/>
            <person name="Huang Y."/>
            <person name="Zhang Y.Z."/>
        </authorList>
    </citation>
    <scope>NUCLEOTIDE SEQUENCE [LARGE SCALE GENOMIC DNA]</scope>
    <source>
        <strain evidence="1 2">SM1222</strain>
    </source>
</reference>
<keyword evidence="2" id="KW-1185">Reference proteome</keyword>
<dbReference type="NCBIfam" id="TIGR04108">
    <property type="entry name" value="HutX"/>
    <property type="match status" value="1"/>
</dbReference>
<dbReference type="Proteomes" id="UP000243937">
    <property type="component" value="Chromosome"/>
</dbReference>
<protein>
    <submittedName>
        <fullName evidence="1">HuvX protein</fullName>
    </submittedName>
</protein>
<gene>
    <name evidence="1" type="ORF">CBP31_14480</name>
</gene>
<dbReference type="InterPro" id="IPR010413">
    <property type="entry name" value="HutX-like"/>
</dbReference>
<dbReference type="Gene3D" id="3.40.1570.10">
    <property type="entry name" value="HemS/ChuS/ChuX like domains"/>
    <property type="match status" value="1"/>
</dbReference>
<evidence type="ECO:0000313" key="2">
    <source>
        <dbReference type="Proteomes" id="UP000243937"/>
    </source>
</evidence>
<dbReference type="PIRSF" id="PIRSF030840">
    <property type="entry name" value="DUF1008"/>
    <property type="match status" value="1"/>
</dbReference>
<dbReference type="AlphaFoldDB" id="A0A1Y0D7Z6"/>